<feature type="chain" id="PRO_5044892340" evidence="2">
    <location>
        <begin position="28"/>
        <end position="94"/>
    </location>
</feature>
<sequence length="94" mass="10930">MWWMMFKCFVLAITVTMFASNVYVCNAEPSPGNNEMYRELMKLDQLYSSIARPRFGKRGKGQEISSTGTEAFDSNGRSQTNEDGYDLDWWPLRR</sequence>
<evidence type="ECO:0000256" key="2">
    <source>
        <dbReference type="SAM" id="SignalP"/>
    </source>
</evidence>
<organism evidence="3 4">
    <name type="scientific">Hypothenemus hampei</name>
    <name type="common">Coffee berry borer</name>
    <dbReference type="NCBI Taxonomy" id="57062"/>
    <lineage>
        <taxon>Eukaryota</taxon>
        <taxon>Metazoa</taxon>
        <taxon>Ecdysozoa</taxon>
        <taxon>Arthropoda</taxon>
        <taxon>Hexapoda</taxon>
        <taxon>Insecta</taxon>
        <taxon>Pterygota</taxon>
        <taxon>Neoptera</taxon>
        <taxon>Endopterygota</taxon>
        <taxon>Coleoptera</taxon>
        <taxon>Polyphaga</taxon>
        <taxon>Cucujiformia</taxon>
        <taxon>Curculionidae</taxon>
        <taxon>Scolytinae</taxon>
        <taxon>Hypothenemus</taxon>
    </lineage>
</organism>
<proteinExistence type="predicted"/>
<feature type="signal peptide" evidence="2">
    <location>
        <begin position="1"/>
        <end position="27"/>
    </location>
</feature>
<keyword evidence="4" id="KW-1185">Reference proteome</keyword>
<dbReference type="AlphaFoldDB" id="A0ABD1FGH4"/>
<protein>
    <submittedName>
        <fullName evidence="3">Uncharacterized protein</fullName>
    </submittedName>
</protein>
<comment type="caution">
    <text evidence="3">The sequence shown here is derived from an EMBL/GenBank/DDBJ whole genome shotgun (WGS) entry which is preliminary data.</text>
</comment>
<dbReference type="EMBL" id="JBDJPC010000001">
    <property type="protein sequence ID" value="KAL1517128.1"/>
    <property type="molecule type" value="Genomic_DNA"/>
</dbReference>
<name>A0ABD1FGH4_HYPHA</name>
<accession>A0ABD1FGH4</accession>
<gene>
    <name evidence="3" type="ORF">ABEB36_000936</name>
</gene>
<evidence type="ECO:0000313" key="4">
    <source>
        <dbReference type="Proteomes" id="UP001566132"/>
    </source>
</evidence>
<reference evidence="3 4" key="1">
    <citation type="submission" date="2024-05" db="EMBL/GenBank/DDBJ databases">
        <title>Genetic variation in Jamaican populations of the coffee berry borer (Hypothenemus hampei).</title>
        <authorList>
            <person name="Errbii M."/>
            <person name="Myrie A."/>
        </authorList>
    </citation>
    <scope>NUCLEOTIDE SEQUENCE [LARGE SCALE GENOMIC DNA]</scope>
    <source>
        <strain evidence="3">JA-Hopewell-2020-01-JO</strain>
        <tissue evidence="3">Whole body</tissue>
    </source>
</reference>
<evidence type="ECO:0000313" key="3">
    <source>
        <dbReference type="EMBL" id="KAL1517128.1"/>
    </source>
</evidence>
<feature type="region of interest" description="Disordered" evidence="1">
    <location>
        <begin position="56"/>
        <end position="94"/>
    </location>
</feature>
<evidence type="ECO:0000256" key="1">
    <source>
        <dbReference type="SAM" id="MobiDB-lite"/>
    </source>
</evidence>
<keyword evidence="2" id="KW-0732">Signal</keyword>
<dbReference type="Proteomes" id="UP001566132">
    <property type="component" value="Unassembled WGS sequence"/>
</dbReference>